<organism evidence="1">
    <name type="scientific">Lepeophtheirus salmonis</name>
    <name type="common">Salmon louse</name>
    <name type="synonym">Caligus salmonis</name>
    <dbReference type="NCBI Taxonomy" id="72036"/>
    <lineage>
        <taxon>Eukaryota</taxon>
        <taxon>Metazoa</taxon>
        <taxon>Ecdysozoa</taxon>
        <taxon>Arthropoda</taxon>
        <taxon>Crustacea</taxon>
        <taxon>Multicrustacea</taxon>
        <taxon>Hexanauplia</taxon>
        <taxon>Copepoda</taxon>
        <taxon>Siphonostomatoida</taxon>
        <taxon>Caligidae</taxon>
        <taxon>Lepeophtheirus</taxon>
    </lineage>
</organism>
<sequence>RISVSKSLFYHYLSDKKGLKGIFFVKHFYIIIDGDAILEAQS</sequence>
<dbReference type="AlphaFoldDB" id="A0A0K2VE22"/>
<proteinExistence type="predicted"/>
<name>A0A0K2VE22_LEPSM</name>
<feature type="non-terminal residue" evidence="1">
    <location>
        <position position="1"/>
    </location>
</feature>
<evidence type="ECO:0000313" key="1">
    <source>
        <dbReference type="EMBL" id="CDW48422.1"/>
    </source>
</evidence>
<accession>A0A0K2VE22</accession>
<reference evidence="1" key="1">
    <citation type="submission" date="2014-05" db="EMBL/GenBank/DDBJ databases">
        <authorList>
            <person name="Chronopoulou M."/>
        </authorList>
    </citation>
    <scope>NUCLEOTIDE SEQUENCE</scope>
    <source>
        <tissue evidence="1">Whole organism</tissue>
    </source>
</reference>
<protein>
    <submittedName>
        <fullName evidence="1">Uncharacterized protein</fullName>
    </submittedName>
</protein>
<dbReference type="EMBL" id="HACA01031061">
    <property type="protein sequence ID" value="CDW48422.1"/>
    <property type="molecule type" value="Transcribed_RNA"/>
</dbReference>